<reference evidence="1 2" key="1">
    <citation type="journal article" date="2019" name="Commun. Biol.">
        <title>The bagworm genome reveals a unique fibroin gene that provides high tensile strength.</title>
        <authorList>
            <person name="Kono N."/>
            <person name="Nakamura H."/>
            <person name="Ohtoshi R."/>
            <person name="Tomita M."/>
            <person name="Numata K."/>
            <person name="Arakawa K."/>
        </authorList>
    </citation>
    <scope>NUCLEOTIDE SEQUENCE [LARGE SCALE GENOMIC DNA]</scope>
</reference>
<dbReference type="Proteomes" id="UP000299102">
    <property type="component" value="Unassembled WGS sequence"/>
</dbReference>
<name>A0A4C1SXU8_EUMVA</name>
<keyword evidence="2" id="KW-1185">Reference proteome</keyword>
<accession>A0A4C1SXU8</accession>
<proteinExistence type="predicted"/>
<gene>
    <name evidence="1" type="ORF">EVAR_92683_1</name>
</gene>
<sequence>MYELRAYAIEDCYKSIIGNISEVTCQDIAAINRDKLKLCSNLKLESSSSYYDYIENENYNVKKECNVNNSSDIDDNILSVYEVKVESDVKRDDSSDIEFGNDQIFVGPLETTKIKLTEIKFENDIANNEDLLALEYGDDQVLAIPLKRRKVQKIKNVTGTSVIKTQKQSSKNGNLKEETTQSLNERTILPLHDTVQKTTKLKKKYQVSSWNKGIKKQKSTYCNELTPEEKNMKGVLTVRILTPTLTVTIFILNLIAGSTKHRVDWVRLKQFAFIIHGIVVYNPHDVDDSQIQERAFLTANRPGQLKQ</sequence>
<protein>
    <submittedName>
        <fullName evidence="1">Uncharacterized protein</fullName>
    </submittedName>
</protein>
<dbReference type="EMBL" id="BGZK01000023">
    <property type="protein sequence ID" value="GBP06745.1"/>
    <property type="molecule type" value="Genomic_DNA"/>
</dbReference>
<organism evidence="1 2">
    <name type="scientific">Eumeta variegata</name>
    <name type="common">Bagworm moth</name>
    <name type="synonym">Eumeta japonica</name>
    <dbReference type="NCBI Taxonomy" id="151549"/>
    <lineage>
        <taxon>Eukaryota</taxon>
        <taxon>Metazoa</taxon>
        <taxon>Ecdysozoa</taxon>
        <taxon>Arthropoda</taxon>
        <taxon>Hexapoda</taxon>
        <taxon>Insecta</taxon>
        <taxon>Pterygota</taxon>
        <taxon>Neoptera</taxon>
        <taxon>Endopterygota</taxon>
        <taxon>Lepidoptera</taxon>
        <taxon>Glossata</taxon>
        <taxon>Ditrysia</taxon>
        <taxon>Tineoidea</taxon>
        <taxon>Psychidae</taxon>
        <taxon>Oiketicinae</taxon>
        <taxon>Eumeta</taxon>
    </lineage>
</organism>
<evidence type="ECO:0000313" key="2">
    <source>
        <dbReference type="Proteomes" id="UP000299102"/>
    </source>
</evidence>
<evidence type="ECO:0000313" key="1">
    <source>
        <dbReference type="EMBL" id="GBP06745.1"/>
    </source>
</evidence>
<dbReference type="AlphaFoldDB" id="A0A4C1SXU8"/>
<comment type="caution">
    <text evidence="1">The sequence shown here is derived from an EMBL/GenBank/DDBJ whole genome shotgun (WGS) entry which is preliminary data.</text>
</comment>